<dbReference type="PRINTS" id="PR00080">
    <property type="entry name" value="SDRFAMILY"/>
</dbReference>
<dbReference type="InterPro" id="IPR002347">
    <property type="entry name" value="SDR_fam"/>
</dbReference>
<dbReference type="Pfam" id="PF13561">
    <property type="entry name" value="adh_short_C2"/>
    <property type="match status" value="1"/>
</dbReference>
<keyword evidence="2 4" id="KW-0560">Oxidoreductase</keyword>
<dbReference type="GO" id="GO:0016491">
    <property type="term" value="F:oxidoreductase activity"/>
    <property type="evidence" value="ECO:0007669"/>
    <property type="project" value="UniProtKB-KW"/>
</dbReference>
<evidence type="ECO:0000256" key="1">
    <source>
        <dbReference type="ARBA" id="ARBA00006484"/>
    </source>
</evidence>
<dbReference type="SMART" id="SM00822">
    <property type="entry name" value="PKS_KR"/>
    <property type="match status" value="1"/>
</dbReference>
<organism evidence="4 5">
    <name type="scientific">Actinacidiphila polyblastidii</name>
    <dbReference type="NCBI Taxonomy" id="3110430"/>
    <lineage>
        <taxon>Bacteria</taxon>
        <taxon>Bacillati</taxon>
        <taxon>Actinomycetota</taxon>
        <taxon>Actinomycetes</taxon>
        <taxon>Kitasatosporales</taxon>
        <taxon>Streptomycetaceae</taxon>
        <taxon>Actinacidiphila</taxon>
    </lineage>
</organism>
<evidence type="ECO:0000259" key="3">
    <source>
        <dbReference type="SMART" id="SM00822"/>
    </source>
</evidence>
<feature type="domain" description="Ketoreductase" evidence="3">
    <location>
        <begin position="6"/>
        <end position="198"/>
    </location>
</feature>
<dbReference type="Gene3D" id="3.40.50.720">
    <property type="entry name" value="NAD(P)-binding Rossmann-like Domain"/>
    <property type="match status" value="1"/>
</dbReference>
<gene>
    <name evidence="4" type="ORF">V2S66_23885</name>
</gene>
<comment type="caution">
    <text evidence="4">The sequence shown here is derived from an EMBL/GenBank/DDBJ whole genome shotgun (WGS) entry which is preliminary data.</text>
</comment>
<dbReference type="Proteomes" id="UP001344658">
    <property type="component" value="Unassembled WGS sequence"/>
</dbReference>
<dbReference type="PRINTS" id="PR00081">
    <property type="entry name" value="GDHRDH"/>
</dbReference>
<keyword evidence="5" id="KW-1185">Reference proteome</keyword>
<dbReference type="PANTHER" id="PTHR43639:SF1">
    <property type="entry name" value="SHORT-CHAIN DEHYDROGENASE_REDUCTASE FAMILY PROTEIN"/>
    <property type="match status" value="1"/>
</dbReference>
<evidence type="ECO:0000313" key="5">
    <source>
        <dbReference type="Proteomes" id="UP001344658"/>
    </source>
</evidence>
<dbReference type="EC" id="1.-.-.-" evidence="4"/>
<evidence type="ECO:0000256" key="2">
    <source>
        <dbReference type="ARBA" id="ARBA00023002"/>
    </source>
</evidence>
<dbReference type="RefSeq" id="WP_330798243.1">
    <property type="nucleotide sequence ID" value="NZ_JAZEWV010000023.1"/>
</dbReference>
<comment type="similarity">
    <text evidence="1">Belongs to the short-chain dehydrogenases/reductases (SDR) family.</text>
</comment>
<dbReference type="CDD" id="cd05233">
    <property type="entry name" value="SDR_c"/>
    <property type="match status" value="1"/>
</dbReference>
<protein>
    <submittedName>
        <fullName evidence="4">SDR family oxidoreductase</fullName>
        <ecNumber evidence="4">1.-.-.-</ecNumber>
    </submittedName>
</protein>
<dbReference type="SUPFAM" id="SSF51735">
    <property type="entry name" value="NAD(P)-binding Rossmann-fold domains"/>
    <property type="match status" value="1"/>
</dbReference>
<dbReference type="InterPro" id="IPR036291">
    <property type="entry name" value="NAD(P)-bd_dom_sf"/>
</dbReference>
<dbReference type="EMBL" id="JAZEWV010000023">
    <property type="protein sequence ID" value="MEE4544995.1"/>
    <property type="molecule type" value="Genomic_DNA"/>
</dbReference>
<proteinExistence type="inferred from homology"/>
<reference evidence="4 5" key="1">
    <citation type="submission" date="2023-12" db="EMBL/GenBank/DDBJ databases">
        <title>Streptomyces sp. V4-01.</title>
        <authorList>
            <person name="Somphong A."/>
            <person name="Phongsopitanun W."/>
        </authorList>
    </citation>
    <scope>NUCLEOTIDE SEQUENCE [LARGE SCALE GENOMIC DNA]</scope>
    <source>
        <strain evidence="4 5">V4-01</strain>
    </source>
</reference>
<dbReference type="InterPro" id="IPR057326">
    <property type="entry name" value="KR_dom"/>
</dbReference>
<evidence type="ECO:0000313" key="4">
    <source>
        <dbReference type="EMBL" id="MEE4544995.1"/>
    </source>
</evidence>
<sequence length="240" mass="24427">MELSGSTALVTGSTSGIGREVALQLARAGAEVIVSGRSEERGAETVAAIEAEGGKARFVAVDLADLDSVGRLAEAAADVDVLVNNAGVFEFAPTGEQTVPSYDAMFQVNVRAPYFLTASIAPRMVERGRGSIVNISTMASEIGLAGASVYSATKAAVNSLTRTWAAEFGESGVRVNTVSPGPTLTSGASVEMVGPLGETTLLRRHAGVEEIAGAVVFLASPRAGYVTGANLPVDGGRLVA</sequence>
<name>A0ABU7PGQ2_9ACTN</name>
<accession>A0ABU7PGQ2</accession>
<dbReference type="PANTHER" id="PTHR43639">
    <property type="entry name" value="OXIDOREDUCTASE, SHORT-CHAIN DEHYDROGENASE/REDUCTASE FAMILY (AFU_ORTHOLOGUE AFUA_5G02870)"/>
    <property type="match status" value="1"/>
</dbReference>